<organism evidence="2 3">
    <name type="scientific">Lentzea roselyniae</name>
    <dbReference type="NCBI Taxonomy" id="531940"/>
    <lineage>
        <taxon>Bacteria</taxon>
        <taxon>Bacillati</taxon>
        <taxon>Actinomycetota</taxon>
        <taxon>Actinomycetes</taxon>
        <taxon>Pseudonocardiales</taxon>
        <taxon>Pseudonocardiaceae</taxon>
        <taxon>Lentzea</taxon>
    </lineage>
</organism>
<evidence type="ECO:0000313" key="3">
    <source>
        <dbReference type="Proteomes" id="UP001500711"/>
    </source>
</evidence>
<dbReference type="InterPro" id="IPR000182">
    <property type="entry name" value="GNAT_dom"/>
</dbReference>
<accession>A0ABP7A9P5</accession>
<dbReference type="InterPro" id="IPR016181">
    <property type="entry name" value="Acyl_CoA_acyltransferase"/>
</dbReference>
<sequence>MDTARHTEQMNRTVYRRAPGPVPVLGQNLRLVDDEDDAALADLMERAYAGTIDEHLGGNSDGAVEIADWRPDAVPHASFVAEEDGIVAASLISKNGDDFWLAYVITHPEWKGRGLGTAVVAASLRALDAPVLAGCTDGNTPSERLLATLGFTPVPR</sequence>
<keyword evidence="3" id="KW-1185">Reference proteome</keyword>
<protein>
    <recommendedName>
        <fullName evidence="1">N-acetyltransferase domain-containing protein</fullName>
    </recommendedName>
</protein>
<reference evidence="3" key="1">
    <citation type="journal article" date="2019" name="Int. J. Syst. Evol. Microbiol.">
        <title>The Global Catalogue of Microorganisms (GCM) 10K type strain sequencing project: providing services to taxonomists for standard genome sequencing and annotation.</title>
        <authorList>
            <consortium name="The Broad Institute Genomics Platform"/>
            <consortium name="The Broad Institute Genome Sequencing Center for Infectious Disease"/>
            <person name="Wu L."/>
            <person name="Ma J."/>
        </authorList>
    </citation>
    <scope>NUCLEOTIDE SEQUENCE [LARGE SCALE GENOMIC DNA]</scope>
    <source>
        <strain evidence="3">JCM 17494</strain>
    </source>
</reference>
<dbReference type="PROSITE" id="PS51186">
    <property type="entry name" value="GNAT"/>
    <property type="match status" value="1"/>
</dbReference>
<dbReference type="Gene3D" id="3.40.630.30">
    <property type="match status" value="1"/>
</dbReference>
<dbReference type="Proteomes" id="UP001500711">
    <property type="component" value="Unassembled WGS sequence"/>
</dbReference>
<dbReference type="Pfam" id="PF00583">
    <property type="entry name" value="Acetyltransf_1"/>
    <property type="match status" value="1"/>
</dbReference>
<dbReference type="SUPFAM" id="SSF55729">
    <property type="entry name" value="Acyl-CoA N-acyltransferases (Nat)"/>
    <property type="match status" value="1"/>
</dbReference>
<evidence type="ECO:0000313" key="2">
    <source>
        <dbReference type="EMBL" id="GAA3627693.1"/>
    </source>
</evidence>
<dbReference type="CDD" id="cd04301">
    <property type="entry name" value="NAT_SF"/>
    <property type="match status" value="1"/>
</dbReference>
<feature type="domain" description="N-acetyltransferase" evidence="1">
    <location>
        <begin position="27"/>
        <end position="156"/>
    </location>
</feature>
<evidence type="ECO:0000259" key="1">
    <source>
        <dbReference type="PROSITE" id="PS51186"/>
    </source>
</evidence>
<comment type="caution">
    <text evidence="2">The sequence shown here is derived from an EMBL/GenBank/DDBJ whole genome shotgun (WGS) entry which is preliminary data.</text>
</comment>
<dbReference type="EMBL" id="BAABBE010000003">
    <property type="protein sequence ID" value="GAA3627693.1"/>
    <property type="molecule type" value="Genomic_DNA"/>
</dbReference>
<name>A0ABP7A9P5_9PSEU</name>
<gene>
    <name evidence="2" type="ORF">GCM10022267_12540</name>
</gene>
<proteinExistence type="predicted"/>